<dbReference type="PROSITE" id="PS50995">
    <property type="entry name" value="HTH_MARR_2"/>
    <property type="match status" value="1"/>
</dbReference>
<evidence type="ECO:0000259" key="4">
    <source>
        <dbReference type="PROSITE" id="PS50995"/>
    </source>
</evidence>
<keyword evidence="2" id="KW-0238">DNA-binding</keyword>
<dbReference type="HOGENOM" id="CLU_083287_18_7_7"/>
<proteinExistence type="predicted"/>
<dbReference type="InterPro" id="IPR036390">
    <property type="entry name" value="WH_DNA-bd_sf"/>
</dbReference>
<dbReference type="EMBL" id="AZJI01000005">
    <property type="protein sequence ID" value="ETD23397.1"/>
    <property type="molecule type" value="Genomic_DNA"/>
</dbReference>
<dbReference type="STRING" id="1357400.HMPREF2086_01199"/>
<feature type="domain" description="HTH marR-type" evidence="4">
    <location>
        <begin position="9"/>
        <end position="158"/>
    </location>
</feature>
<dbReference type="GO" id="GO:0003677">
    <property type="term" value="F:DNA binding"/>
    <property type="evidence" value="ECO:0007669"/>
    <property type="project" value="UniProtKB-KW"/>
</dbReference>
<dbReference type="RefSeq" id="WP_023927927.1">
    <property type="nucleotide sequence ID" value="NZ_KI669454.1"/>
</dbReference>
<sequence>MCNQDHLQNISLTSLNGYLSRRIEAYIATLLRPYGLGVEQMIALMILAKNSDIFGDECQKHKKNSCMNVSQLSEFLLKDKTTTSRLITSLEQKGFVKKCYDSKKDKRIVYVELTKQGEEKCKEIGSSNVKSQTDEIFEKALDKNEKEAFKKLLLKILEVLDEKAK</sequence>
<dbReference type="GO" id="GO:0006950">
    <property type="term" value="P:response to stress"/>
    <property type="evidence" value="ECO:0007669"/>
    <property type="project" value="TreeGrafter"/>
</dbReference>
<dbReference type="GO" id="GO:0003700">
    <property type="term" value="F:DNA-binding transcription factor activity"/>
    <property type="evidence" value="ECO:0007669"/>
    <property type="project" value="InterPro"/>
</dbReference>
<dbReference type="PANTHER" id="PTHR33164">
    <property type="entry name" value="TRANSCRIPTIONAL REGULATOR, MARR FAMILY"/>
    <property type="match status" value="1"/>
</dbReference>
<accession>V8C8J3</accession>
<dbReference type="Proteomes" id="UP000018731">
    <property type="component" value="Unassembled WGS sequence"/>
</dbReference>
<gene>
    <name evidence="5" type="ORF">HMPREF2086_01199</name>
</gene>
<dbReference type="AlphaFoldDB" id="V8C8J3"/>
<organism evidence="5 6">
    <name type="scientific">Helicobacter macacae MIT 99-5501</name>
    <dbReference type="NCBI Taxonomy" id="1357400"/>
    <lineage>
        <taxon>Bacteria</taxon>
        <taxon>Pseudomonadati</taxon>
        <taxon>Campylobacterota</taxon>
        <taxon>Epsilonproteobacteria</taxon>
        <taxon>Campylobacterales</taxon>
        <taxon>Helicobacteraceae</taxon>
        <taxon>Helicobacter</taxon>
    </lineage>
</organism>
<evidence type="ECO:0000256" key="2">
    <source>
        <dbReference type="ARBA" id="ARBA00023125"/>
    </source>
</evidence>
<keyword evidence="6" id="KW-1185">Reference proteome</keyword>
<dbReference type="InterPro" id="IPR055166">
    <property type="entry name" value="Transc_reg_Sar_Rot_HTH"/>
</dbReference>
<dbReference type="SMART" id="SM00347">
    <property type="entry name" value="HTH_MARR"/>
    <property type="match status" value="1"/>
</dbReference>
<dbReference type="Pfam" id="PF22381">
    <property type="entry name" value="Staph_reg_Sar_Rot"/>
    <property type="match status" value="1"/>
</dbReference>
<keyword evidence="1" id="KW-0805">Transcription regulation</keyword>
<dbReference type="Gene3D" id="1.10.10.10">
    <property type="entry name" value="Winged helix-like DNA-binding domain superfamily/Winged helix DNA-binding domain"/>
    <property type="match status" value="1"/>
</dbReference>
<dbReference type="InterPro" id="IPR039422">
    <property type="entry name" value="MarR/SlyA-like"/>
</dbReference>
<dbReference type="PANTHER" id="PTHR33164:SF99">
    <property type="entry name" value="MARR FAMILY REGULATORY PROTEIN"/>
    <property type="match status" value="1"/>
</dbReference>
<evidence type="ECO:0000313" key="6">
    <source>
        <dbReference type="Proteomes" id="UP000018731"/>
    </source>
</evidence>
<evidence type="ECO:0000313" key="5">
    <source>
        <dbReference type="EMBL" id="ETD23397.1"/>
    </source>
</evidence>
<dbReference type="OrthoDB" id="5327581at2"/>
<dbReference type="PATRIC" id="fig|1357400.3.peg.1616"/>
<dbReference type="InterPro" id="IPR000835">
    <property type="entry name" value="HTH_MarR-typ"/>
</dbReference>
<name>V8C8J3_9HELI</name>
<keyword evidence="3" id="KW-0804">Transcription</keyword>
<evidence type="ECO:0000256" key="1">
    <source>
        <dbReference type="ARBA" id="ARBA00023015"/>
    </source>
</evidence>
<dbReference type="SUPFAM" id="SSF46785">
    <property type="entry name" value="Winged helix' DNA-binding domain"/>
    <property type="match status" value="1"/>
</dbReference>
<protein>
    <recommendedName>
        <fullName evidence="4">HTH marR-type domain-containing protein</fullName>
    </recommendedName>
</protein>
<reference evidence="5 6" key="1">
    <citation type="journal article" date="2014" name="Genome Announc.">
        <title>Draft genome sequences of six enterohepatic helicobacter species isolated from humans and one from rhesus macaques.</title>
        <authorList>
            <person name="Shen Z."/>
            <person name="Sheh A."/>
            <person name="Young S.K."/>
            <person name="Abouelliel A."/>
            <person name="Ward D.V."/>
            <person name="Earl A.M."/>
            <person name="Fox J.G."/>
        </authorList>
    </citation>
    <scope>NUCLEOTIDE SEQUENCE [LARGE SCALE GENOMIC DNA]</scope>
    <source>
        <strain evidence="5 6">MIT 99-5501</strain>
    </source>
</reference>
<dbReference type="InterPro" id="IPR036388">
    <property type="entry name" value="WH-like_DNA-bd_sf"/>
</dbReference>
<dbReference type="eggNOG" id="COG1846">
    <property type="taxonomic scope" value="Bacteria"/>
</dbReference>
<evidence type="ECO:0000256" key="3">
    <source>
        <dbReference type="ARBA" id="ARBA00023163"/>
    </source>
</evidence>
<comment type="caution">
    <text evidence="5">The sequence shown here is derived from an EMBL/GenBank/DDBJ whole genome shotgun (WGS) entry which is preliminary data.</text>
</comment>